<dbReference type="Gene3D" id="1.20.81.30">
    <property type="entry name" value="Type II secretion system (T2SS), domain F"/>
    <property type="match status" value="2"/>
</dbReference>
<evidence type="ECO:0000256" key="7">
    <source>
        <dbReference type="ARBA" id="ARBA00022692"/>
    </source>
</evidence>
<dbReference type="Proteomes" id="UP000593765">
    <property type="component" value="Chromosome"/>
</dbReference>
<dbReference type="KEGG" id="hbs:IPV69_00125"/>
<evidence type="ECO:0000256" key="2">
    <source>
        <dbReference type="ARBA" id="ARBA00004429"/>
    </source>
</evidence>
<feature type="domain" description="Type II secretion system protein GspF" evidence="14">
    <location>
        <begin position="110"/>
        <end position="233"/>
    </location>
</feature>
<dbReference type="EMBL" id="CP063458">
    <property type="protein sequence ID" value="QOV89816.1"/>
    <property type="molecule type" value="Genomic_DNA"/>
</dbReference>
<keyword evidence="7 11" id="KW-0812">Transmembrane</keyword>
<sequence>MATFAYTAISRDGKRTAGTLSADSRASAITQVTRQGLHPLKIDETRNGASVPVAAPAKRVTPPPGKKGASKDVAPAKAPDGKASADASPGGLFAARINPNRVSGKLVEGFTRELANLLAGGVSLARALGLLKREASNPNAKALWNAIHDDVVGGTALADSMAKYPKAFSTVYIAMVRAGEAGGFLDVVLQQIADFRTREADLKGKVKAAMVYPIVLAVLSVVVVIFLLSFFIPKFAPIFDQFGGKLPTLTKMIIAASDLVKGYGPYLAVGGVIVGVMYYRWIKSDSGRRRVELITLAVPVLGRVIAHFALVRFCRMLGTLVGAGVPLVSSLKTAREAIGNQTLADTVSHAIEQVQRGEALSKSLANSPLFPASVVETIAVAEETGRLDKELVRVATSYEGDLDRQLRMLVAIAEPVLLIIMASVIGLVVVGMLLPVFNMSELIK</sequence>
<keyword evidence="6" id="KW-0997">Cell inner membrane</keyword>
<keyword evidence="16" id="KW-1185">Reference proteome</keyword>
<accession>A0A7M2WWG9</accession>
<feature type="transmembrane region" description="Helical" evidence="13">
    <location>
        <begin position="211"/>
        <end position="232"/>
    </location>
</feature>
<evidence type="ECO:0000256" key="6">
    <source>
        <dbReference type="ARBA" id="ARBA00022519"/>
    </source>
</evidence>
<evidence type="ECO:0000256" key="5">
    <source>
        <dbReference type="ARBA" id="ARBA00022475"/>
    </source>
</evidence>
<evidence type="ECO:0000256" key="3">
    <source>
        <dbReference type="ARBA" id="ARBA00005745"/>
    </source>
</evidence>
<evidence type="ECO:0000256" key="9">
    <source>
        <dbReference type="ARBA" id="ARBA00023136"/>
    </source>
</evidence>
<dbReference type="PRINTS" id="PR00812">
    <property type="entry name" value="BCTERIALGSPF"/>
</dbReference>
<dbReference type="AlphaFoldDB" id="A0A7M2WWG9"/>
<dbReference type="InterPro" id="IPR003004">
    <property type="entry name" value="GspF/PilC"/>
</dbReference>
<protein>
    <recommendedName>
        <fullName evidence="10">General secretion pathway protein F</fullName>
    </recommendedName>
</protein>
<feature type="transmembrane region" description="Helical" evidence="13">
    <location>
        <begin position="416"/>
        <end position="437"/>
    </location>
</feature>
<reference evidence="15 16" key="1">
    <citation type="submission" date="2020-10" db="EMBL/GenBank/DDBJ databases">
        <title>Wide distribution of Phycisphaera-like planctomycetes from WD2101 soil group in peatlands and genome analysis of the first cultivated representative.</title>
        <authorList>
            <person name="Dedysh S.N."/>
            <person name="Beletsky A.V."/>
            <person name="Ivanova A."/>
            <person name="Kulichevskaya I.S."/>
            <person name="Suzina N.E."/>
            <person name="Philippov D.A."/>
            <person name="Rakitin A.L."/>
            <person name="Mardanov A.V."/>
            <person name="Ravin N.V."/>
        </authorList>
    </citation>
    <scope>NUCLEOTIDE SEQUENCE [LARGE SCALE GENOMIC DNA]</scope>
    <source>
        <strain evidence="15 16">M1803</strain>
    </source>
</reference>
<name>A0A7M2WWG9_9BACT</name>
<keyword evidence="4 11" id="KW-0813">Transport</keyword>
<dbReference type="PROSITE" id="PS00874">
    <property type="entry name" value="T2SP_F"/>
    <property type="match status" value="1"/>
</dbReference>
<dbReference type="PANTHER" id="PTHR30012:SF0">
    <property type="entry name" value="TYPE II SECRETION SYSTEM PROTEIN F-RELATED"/>
    <property type="match status" value="1"/>
</dbReference>
<feature type="domain" description="Type II secretion system protein GspF" evidence="14">
    <location>
        <begin position="313"/>
        <end position="435"/>
    </location>
</feature>
<dbReference type="InterPro" id="IPR042094">
    <property type="entry name" value="T2SS_GspF_sf"/>
</dbReference>
<keyword evidence="9 13" id="KW-0472">Membrane</keyword>
<evidence type="ECO:0000313" key="15">
    <source>
        <dbReference type="EMBL" id="QOV89816.1"/>
    </source>
</evidence>
<evidence type="ECO:0000256" key="4">
    <source>
        <dbReference type="ARBA" id="ARBA00022448"/>
    </source>
</evidence>
<evidence type="ECO:0000256" key="13">
    <source>
        <dbReference type="SAM" id="Phobius"/>
    </source>
</evidence>
<evidence type="ECO:0000256" key="11">
    <source>
        <dbReference type="RuleBase" id="RU003923"/>
    </source>
</evidence>
<dbReference type="GO" id="GO:0005886">
    <property type="term" value="C:plasma membrane"/>
    <property type="evidence" value="ECO:0007669"/>
    <property type="project" value="UniProtKB-SubCell"/>
</dbReference>
<dbReference type="InterPro" id="IPR001992">
    <property type="entry name" value="T2SS_GspF/T4SS_PilC_CS"/>
</dbReference>
<dbReference type="PANTHER" id="PTHR30012">
    <property type="entry name" value="GENERAL SECRETION PATHWAY PROTEIN"/>
    <property type="match status" value="1"/>
</dbReference>
<dbReference type="Pfam" id="PF00482">
    <property type="entry name" value="T2SSF"/>
    <property type="match status" value="2"/>
</dbReference>
<evidence type="ECO:0000256" key="12">
    <source>
        <dbReference type="SAM" id="MobiDB-lite"/>
    </source>
</evidence>
<comment type="function">
    <text evidence="1">Component of the type II secretion system inner membrane complex required for the energy-dependent secretion of extracellular factors such as proteases and toxins from the periplasm.</text>
</comment>
<evidence type="ECO:0000256" key="1">
    <source>
        <dbReference type="ARBA" id="ARBA00002684"/>
    </source>
</evidence>
<gene>
    <name evidence="15" type="ORF">IPV69_00125</name>
</gene>
<comment type="similarity">
    <text evidence="3 11">Belongs to the GSP F family.</text>
</comment>
<feature type="region of interest" description="Disordered" evidence="12">
    <location>
        <begin position="37"/>
        <end position="90"/>
    </location>
</feature>
<evidence type="ECO:0000313" key="16">
    <source>
        <dbReference type="Proteomes" id="UP000593765"/>
    </source>
</evidence>
<evidence type="ECO:0000259" key="14">
    <source>
        <dbReference type="Pfam" id="PF00482"/>
    </source>
</evidence>
<evidence type="ECO:0000256" key="8">
    <source>
        <dbReference type="ARBA" id="ARBA00022989"/>
    </source>
</evidence>
<comment type="subcellular location">
    <subcellularLocation>
        <location evidence="2">Cell inner membrane</location>
        <topology evidence="2">Multi-pass membrane protein</topology>
    </subcellularLocation>
    <subcellularLocation>
        <location evidence="11">Cell membrane</location>
        <topology evidence="11">Multi-pass membrane protein</topology>
    </subcellularLocation>
</comment>
<dbReference type="RefSeq" id="WP_206292875.1">
    <property type="nucleotide sequence ID" value="NZ_CP063458.1"/>
</dbReference>
<keyword evidence="8 13" id="KW-1133">Transmembrane helix</keyword>
<organism evidence="15 16">
    <name type="scientific">Humisphaera borealis</name>
    <dbReference type="NCBI Taxonomy" id="2807512"/>
    <lineage>
        <taxon>Bacteria</taxon>
        <taxon>Pseudomonadati</taxon>
        <taxon>Planctomycetota</taxon>
        <taxon>Phycisphaerae</taxon>
        <taxon>Tepidisphaerales</taxon>
        <taxon>Tepidisphaeraceae</taxon>
        <taxon>Humisphaera</taxon>
    </lineage>
</organism>
<dbReference type="InterPro" id="IPR018076">
    <property type="entry name" value="T2SS_GspF_dom"/>
</dbReference>
<evidence type="ECO:0000256" key="10">
    <source>
        <dbReference type="ARBA" id="ARBA00030750"/>
    </source>
</evidence>
<dbReference type="GO" id="GO:0009306">
    <property type="term" value="P:protein secretion"/>
    <property type="evidence" value="ECO:0007669"/>
    <property type="project" value="InterPro"/>
</dbReference>
<dbReference type="FunFam" id="1.20.81.30:FF:000001">
    <property type="entry name" value="Type II secretion system protein F"/>
    <property type="match status" value="1"/>
</dbReference>
<feature type="transmembrane region" description="Helical" evidence="13">
    <location>
        <begin position="263"/>
        <end position="281"/>
    </location>
</feature>
<proteinExistence type="inferred from homology"/>
<keyword evidence="5" id="KW-1003">Cell membrane</keyword>